<dbReference type="RefSeq" id="XP_060339075.1">
    <property type="nucleotide sequence ID" value="XM_060481212.1"/>
</dbReference>
<dbReference type="Gene3D" id="3.80.10.10">
    <property type="entry name" value="Ribonuclease Inhibitor"/>
    <property type="match status" value="1"/>
</dbReference>
<organism evidence="1 2">
    <name type="scientific">Armillaria tabescens</name>
    <name type="common">Ringless honey mushroom</name>
    <name type="synonym">Agaricus tabescens</name>
    <dbReference type="NCBI Taxonomy" id="1929756"/>
    <lineage>
        <taxon>Eukaryota</taxon>
        <taxon>Fungi</taxon>
        <taxon>Dikarya</taxon>
        <taxon>Basidiomycota</taxon>
        <taxon>Agaricomycotina</taxon>
        <taxon>Agaricomycetes</taxon>
        <taxon>Agaricomycetidae</taxon>
        <taxon>Agaricales</taxon>
        <taxon>Marasmiineae</taxon>
        <taxon>Physalacriaceae</taxon>
        <taxon>Desarmillaria</taxon>
    </lineage>
</organism>
<dbReference type="SUPFAM" id="SSF81383">
    <property type="entry name" value="F-box domain"/>
    <property type="match status" value="1"/>
</dbReference>
<evidence type="ECO:0000313" key="1">
    <source>
        <dbReference type="EMBL" id="KAK0469282.1"/>
    </source>
</evidence>
<dbReference type="SUPFAM" id="SSF52047">
    <property type="entry name" value="RNI-like"/>
    <property type="match status" value="1"/>
</dbReference>
<dbReference type="InterPro" id="IPR036047">
    <property type="entry name" value="F-box-like_dom_sf"/>
</dbReference>
<protein>
    <recommendedName>
        <fullName evidence="3">F-box domain-containing protein</fullName>
    </recommendedName>
</protein>
<accession>A0AA39NP68</accession>
<dbReference type="EMBL" id="JAUEPS010000001">
    <property type="protein sequence ID" value="KAK0469282.1"/>
    <property type="molecule type" value="Genomic_DNA"/>
</dbReference>
<name>A0AA39NP68_ARMTA</name>
<evidence type="ECO:0000313" key="2">
    <source>
        <dbReference type="Proteomes" id="UP001175211"/>
    </source>
</evidence>
<dbReference type="AlphaFoldDB" id="A0AA39NP68"/>
<sequence>MPIQTQIFTSFTATTTWKSKITAAFMYNDIGCPQCGFCLSTGARLPDGIPSDRANQLLSSNEPPIGDELEQCEEILSNGSEFLRSLNRSISQARHLLNRLTAESIRIEHKLHISKTLMNPVRRLPCEILEEIFSWGMDDAMNATIACPADSLDARDFLWTVSQVCSSWRCLTLSRPHWWASIRLDLKAGPEKPTTLQWLLNRTSRAPRNESPQASLPPFLAYRFSLHLERSGNHSLSVFVGSKQDISAHPLLPLILSSSPRWRQLHVSFYKAESFRTLEAVSDSLDSLHELRISVYNDHRFPSLWNTTAFRNAPKLQAVTINDRPDFFQLPWSQISNADIGGKLLDVLPEVRTATALTLRPSTKRLTFTTIFSSSHLTRLSLWEMHHHVPQGTIASYFSMMALPKLLSLELHYHGRGTHLPHFGRRSLPSLTSLLISAPSKTLDWSDACTVLPALSSLESLSLEVIIDSDEIFHTLVSEQPSLRRLDLTGSQMSFDHRELVNMLDGRRTEERTVLDELVLPSPLMIVDSEDWRWSNVWILVVTGGLNVVCRSHRSTIYIIPDETADVADAPSASLLHTDSVHKRDVSSEERLTVEHPRRMQGVSLAGIVDLW</sequence>
<keyword evidence="2" id="KW-1185">Reference proteome</keyword>
<dbReference type="Gene3D" id="1.20.1280.50">
    <property type="match status" value="1"/>
</dbReference>
<dbReference type="Proteomes" id="UP001175211">
    <property type="component" value="Unassembled WGS sequence"/>
</dbReference>
<comment type="caution">
    <text evidence="1">The sequence shown here is derived from an EMBL/GenBank/DDBJ whole genome shotgun (WGS) entry which is preliminary data.</text>
</comment>
<dbReference type="InterPro" id="IPR032675">
    <property type="entry name" value="LRR_dom_sf"/>
</dbReference>
<reference evidence="1" key="1">
    <citation type="submission" date="2023-06" db="EMBL/GenBank/DDBJ databases">
        <authorList>
            <consortium name="Lawrence Berkeley National Laboratory"/>
            <person name="Ahrendt S."/>
            <person name="Sahu N."/>
            <person name="Indic B."/>
            <person name="Wong-Bajracharya J."/>
            <person name="Merenyi Z."/>
            <person name="Ke H.-M."/>
            <person name="Monk M."/>
            <person name="Kocsube S."/>
            <person name="Drula E."/>
            <person name="Lipzen A."/>
            <person name="Balint B."/>
            <person name="Henrissat B."/>
            <person name="Andreopoulos B."/>
            <person name="Martin F.M."/>
            <person name="Harder C.B."/>
            <person name="Rigling D."/>
            <person name="Ford K.L."/>
            <person name="Foster G.D."/>
            <person name="Pangilinan J."/>
            <person name="Papanicolaou A."/>
            <person name="Barry K."/>
            <person name="LaButti K."/>
            <person name="Viragh M."/>
            <person name="Koriabine M."/>
            <person name="Yan M."/>
            <person name="Riley R."/>
            <person name="Champramary S."/>
            <person name="Plett K.L."/>
            <person name="Tsai I.J."/>
            <person name="Slot J."/>
            <person name="Sipos G."/>
            <person name="Plett J."/>
            <person name="Nagy L.G."/>
            <person name="Grigoriev I.V."/>
        </authorList>
    </citation>
    <scope>NUCLEOTIDE SEQUENCE</scope>
    <source>
        <strain evidence="1">CCBAS 213</strain>
    </source>
</reference>
<proteinExistence type="predicted"/>
<evidence type="ECO:0008006" key="3">
    <source>
        <dbReference type="Google" id="ProtNLM"/>
    </source>
</evidence>
<gene>
    <name evidence="1" type="ORF">EV420DRAFT_20928</name>
</gene>
<dbReference type="GeneID" id="85364760"/>